<accession>A0A507QX27</accession>
<dbReference type="Gene3D" id="3.90.1300.10">
    <property type="entry name" value="Amidase signature (AS) domain"/>
    <property type="match status" value="1"/>
</dbReference>
<dbReference type="PIRSF" id="PIRSF001221">
    <property type="entry name" value="Amidase_fungi"/>
    <property type="match status" value="1"/>
</dbReference>
<dbReference type="EMBL" id="VIFY01000052">
    <property type="protein sequence ID" value="TQB73037.1"/>
    <property type="molecule type" value="Genomic_DNA"/>
</dbReference>
<dbReference type="InterPro" id="IPR023631">
    <property type="entry name" value="Amidase_dom"/>
</dbReference>
<protein>
    <submittedName>
        <fullName evidence="5">Fatty acid amide hydrolase 2</fullName>
    </submittedName>
</protein>
<name>A0A507QX27_MONPU</name>
<evidence type="ECO:0000256" key="1">
    <source>
        <dbReference type="ARBA" id="ARBA00009199"/>
    </source>
</evidence>
<evidence type="ECO:0000259" key="4">
    <source>
        <dbReference type="Pfam" id="PF01425"/>
    </source>
</evidence>
<organism evidence="5 6">
    <name type="scientific">Monascus purpureus</name>
    <name type="common">Red mold</name>
    <name type="synonym">Monascus anka</name>
    <dbReference type="NCBI Taxonomy" id="5098"/>
    <lineage>
        <taxon>Eukaryota</taxon>
        <taxon>Fungi</taxon>
        <taxon>Dikarya</taxon>
        <taxon>Ascomycota</taxon>
        <taxon>Pezizomycotina</taxon>
        <taxon>Eurotiomycetes</taxon>
        <taxon>Eurotiomycetidae</taxon>
        <taxon>Eurotiales</taxon>
        <taxon>Aspergillaceae</taxon>
        <taxon>Monascus</taxon>
    </lineage>
</organism>
<feature type="domain" description="Amidase" evidence="4">
    <location>
        <begin position="87"/>
        <end position="550"/>
    </location>
</feature>
<evidence type="ECO:0000256" key="3">
    <source>
        <dbReference type="PIRSR" id="PIRSR001221-1"/>
    </source>
</evidence>
<dbReference type="SUPFAM" id="SSF75304">
    <property type="entry name" value="Amidase signature (AS) enzymes"/>
    <property type="match status" value="1"/>
</dbReference>
<evidence type="ECO:0000256" key="2">
    <source>
        <dbReference type="ARBA" id="ARBA00022801"/>
    </source>
</evidence>
<reference evidence="5 6" key="1">
    <citation type="submission" date="2019-06" db="EMBL/GenBank/DDBJ databases">
        <title>Wine fermentation using esterase from Monascus purpureus.</title>
        <authorList>
            <person name="Geng C."/>
            <person name="Zhang Y."/>
        </authorList>
    </citation>
    <scope>NUCLEOTIDE SEQUENCE [LARGE SCALE GENOMIC DNA]</scope>
    <source>
        <strain evidence="5">HQ1</strain>
    </source>
</reference>
<dbReference type="PANTHER" id="PTHR46072:SF6">
    <property type="entry name" value="AMIDASE, PUTATIVE (AFU_ORTHOLOGUE AFUA_1G14530)-RELATED"/>
    <property type="match status" value="1"/>
</dbReference>
<comment type="caution">
    <text evidence="5">The sequence shown here is derived from an EMBL/GenBank/DDBJ whole genome shotgun (WGS) entry which is preliminary data.</text>
</comment>
<gene>
    <name evidence="5" type="primary">FAAH2_2</name>
    <name evidence="5" type="ORF">MPDQ_006287</name>
</gene>
<dbReference type="PANTHER" id="PTHR46072">
    <property type="entry name" value="AMIDASE-RELATED-RELATED"/>
    <property type="match status" value="1"/>
</dbReference>
<dbReference type="Proteomes" id="UP000319663">
    <property type="component" value="Unassembled WGS sequence"/>
</dbReference>
<keyword evidence="6" id="KW-1185">Reference proteome</keyword>
<dbReference type="Pfam" id="PF01425">
    <property type="entry name" value="Amidase"/>
    <property type="match status" value="1"/>
</dbReference>
<proteinExistence type="inferred from homology"/>
<dbReference type="GO" id="GO:0016787">
    <property type="term" value="F:hydrolase activity"/>
    <property type="evidence" value="ECO:0007669"/>
    <property type="project" value="UniProtKB-KW"/>
</dbReference>
<feature type="active site" description="Charge relay system" evidence="3">
    <location>
        <position position="218"/>
    </location>
</feature>
<keyword evidence="2 5" id="KW-0378">Hydrolase</keyword>
<dbReference type="AlphaFoldDB" id="A0A507QX27"/>
<feature type="active site" description="Acyl-ester intermediate" evidence="3">
    <location>
        <position position="242"/>
    </location>
</feature>
<dbReference type="STRING" id="5098.A0A507QX27"/>
<dbReference type="InterPro" id="IPR036928">
    <property type="entry name" value="AS_sf"/>
</dbReference>
<sequence length="577" mass="63095">MPPPYHIEDWQAAAAEARERLFNSIPKEWLLPEALRKRASRQELCPNDPEVVNCGILTPLEREITEIRDAATLWQCLVDRKYSAVQVTKAFGKRAAIAQQCTACLTEFPIKEALARAKELDRHLEEHDGEPVGVLHGLPISVKDTYSVEGYASTNGIVSWLPNVATENCLAVDGILENGGIIIAKTSTSQACLLVESINNIYGTVGNPNNPKLSAGGSSGGEAALVRAGGSILGSGADGGGSIRFPAAFCGVWGLKGSKGRFPGKGMASAYNGNESVNAGFGPFARSVAGLEMWVKAQLLSKPWERDHTCTPLPWREELAKRSTDRLNIAVVRDDGVIYPSRPVFRALITVVAALRSAGHTVVYLPPETIFPLHRQGLSSTMKCNVQEGGRNIMPHLEASGEPVVPRTAVGHPGSELTAAQIFANHALRARLAAQYNDLWQTYKMDAILAPVAAHPPAPHGRYISNSYSTIYNMLDYATGNIPVTTFNADIDMPDEPWLSRKPYERIEPELFPYDLGDKEHQELYTSAEEFKNAPVGVQIACRRFQEEKVISILKEIEALLKNEKYEWGSMDRVDVG</sequence>
<comment type="similarity">
    <text evidence="1">Belongs to the amidase family.</text>
</comment>
<evidence type="ECO:0000313" key="6">
    <source>
        <dbReference type="Proteomes" id="UP000319663"/>
    </source>
</evidence>
<evidence type="ECO:0000313" key="5">
    <source>
        <dbReference type="EMBL" id="TQB73037.1"/>
    </source>
</evidence>
<feature type="active site" description="Charge relay system" evidence="3">
    <location>
        <position position="143"/>
    </location>
</feature>